<name>A0A0N0GQG1_9NEIS</name>
<feature type="domain" description="FAD-binding FR-type" evidence="1">
    <location>
        <begin position="14"/>
        <end position="117"/>
    </location>
</feature>
<dbReference type="InterPro" id="IPR008333">
    <property type="entry name" value="Cbr1-like_FAD-bd_dom"/>
</dbReference>
<gene>
    <name evidence="2" type="primary">viuB</name>
    <name evidence="2" type="ORF">WG78_03740</name>
</gene>
<dbReference type="Proteomes" id="UP000037939">
    <property type="component" value="Unassembled WGS sequence"/>
</dbReference>
<dbReference type="EMBL" id="LAQT01000002">
    <property type="protein sequence ID" value="KPC54653.1"/>
    <property type="molecule type" value="Genomic_DNA"/>
</dbReference>
<dbReference type="SUPFAM" id="SSF63380">
    <property type="entry name" value="Riboflavin synthase domain-like"/>
    <property type="match status" value="1"/>
</dbReference>
<dbReference type="AlphaFoldDB" id="A0A0N0GQG1"/>
<dbReference type="Gene3D" id="3.40.50.80">
    <property type="entry name" value="Nucleotide-binding domain of ferredoxin-NADP reductase (FNR) module"/>
    <property type="match status" value="1"/>
</dbReference>
<evidence type="ECO:0000259" key="1">
    <source>
        <dbReference type="PROSITE" id="PS51384"/>
    </source>
</evidence>
<dbReference type="Pfam" id="PF00970">
    <property type="entry name" value="FAD_binding_6"/>
    <property type="match status" value="1"/>
</dbReference>
<dbReference type="InterPro" id="IPR007037">
    <property type="entry name" value="SIP_rossman_dom"/>
</dbReference>
<proteinExistence type="predicted"/>
<organism evidence="2 3">
    <name type="scientific">Amantichitinum ursilacus</name>
    <dbReference type="NCBI Taxonomy" id="857265"/>
    <lineage>
        <taxon>Bacteria</taxon>
        <taxon>Pseudomonadati</taxon>
        <taxon>Pseudomonadota</taxon>
        <taxon>Betaproteobacteria</taxon>
        <taxon>Neisseriales</taxon>
        <taxon>Chitinibacteraceae</taxon>
        <taxon>Amantichitinum</taxon>
    </lineage>
</organism>
<dbReference type="InterPro" id="IPR039261">
    <property type="entry name" value="FNR_nucleotide-bd"/>
</dbReference>
<evidence type="ECO:0000313" key="2">
    <source>
        <dbReference type="EMBL" id="KPC54653.1"/>
    </source>
</evidence>
<sequence length="229" mass="25415">MSILETVKTWVKHETQHRAAVVQVRTLQGVLRHITLEAESFKHMTDYAPGRAVSVYIDGATQRVGRKYSVYRFDATRGRIELLVHLHGRGPGSAWASLLTVGDNVWLRGFSGRVTLDLARQTHWFFGDATTLAPFAAISRAAQGRCEGFIEGDTRIASLLDELELPFTWLDQAGGKASRQPAMARMLDLPTPAAIYIAGAAQTVRAVQDILLFERGLDRTSVRPKPFWG</sequence>
<evidence type="ECO:0000313" key="3">
    <source>
        <dbReference type="Proteomes" id="UP000037939"/>
    </source>
</evidence>
<dbReference type="PROSITE" id="PS51384">
    <property type="entry name" value="FAD_FR"/>
    <property type="match status" value="1"/>
</dbReference>
<reference evidence="2 3" key="1">
    <citation type="submission" date="2015-07" db="EMBL/GenBank/DDBJ databases">
        <title>Draft genome sequence of the Amantichitinum ursilacus IGB-41, a new chitin-degrading bacterium.</title>
        <authorList>
            <person name="Kirstahler P."/>
            <person name="Guenther M."/>
            <person name="Grumaz C."/>
            <person name="Rupp S."/>
            <person name="Zibek S."/>
            <person name="Sohn K."/>
        </authorList>
    </citation>
    <scope>NUCLEOTIDE SEQUENCE [LARGE SCALE GENOMIC DNA]</scope>
    <source>
        <strain evidence="2 3">IGB-41</strain>
    </source>
</reference>
<comment type="caution">
    <text evidence="2">The sequence shown here is derived from an EMBL/GenBank/DDBJ whole genome shotgun (WGS) entry which is preliminary data.</text>
</comment>
<dbReference type="InterPro" id="IPR039374">
    <property type="entry name" value="SIP_fam"/>
</dbReference>
<dbReference type="PANTHER" id="PTHR30157:SF0">
    <property type="entry name" value="NADPH-DEPENDENT FERRIC-CHELATE REDUCTASE"/>
    <property type="match status" value="1"/>
</dbReference>
<dbReference type="Gene3D" id="2.40.30.10">
    <property type="entry name" value="Translation factors"/>
    <property type="match status" value="1"/>
</dbReference>
<dbReference type="RefSeq" id="WP_053936435.1">
    <property type="nucleotide sequence ID" value="NZ_LAQT01000002.1"/>
</dbReference>
<dbReference type="InterPro" id="IPR017927">
    <property type="entry name" value="FAD-bd_FR_type"/>
</dbReference>
<dbReference type="PANTHER" id="PTHR30157">
    <property type="entry name" value="FERRIC REDUCTASE, NADPH-DEPENDENT"/>
    <property type="match status" value="1"/>
</dbReference>
<dbReference type="GO" id="GO:0016491">
    <property type="term" value="F:oxidoreductase activity"/>
    <property type="evidence" value="ECO:0007669"/>
    <property type="project" value="InterPro"/>
</dbReference>
<dbReference type="STRING" id="857265.WG78_03740"/>
<accession>A0A0N0GQG1</accession>
<keyword evidence="3" id="KW-1185">Reference proteome</keyword>
<dbReference type="OrthoDB" id="9814826at2"/>
<protein>
    <submittedName>
        <fullName evidence="2">Vibriobactin utilization protein ViuB</fullName>
    </submittedName>
</protein>
<dbReference type="InterPro" id="IPR017938">
    <property type="entry name" value="Riboflavin_synthase-like_b-brl"/>
</dbReference>
<dbReference type="Pfam" id="PF04954">
    <property type="entry name" value="SIP"/>
    <property type="match status" value="1"/>
</dbReference>
<dbReference type="CDD" id="cd06193">
    <property type="entry name" value="siderophore_interacting"/>
    <property type="match status" value="1"/>
</dbReference>